<dbReference type="InterPro" id="IPR016195">
    <property type="entry name" value="Pol/histidinol_Pase-like"/>
</dbReference>
<dbReference type="InterPro" id="IPR003141">
    <property type="entry name" value="Pol/His_phosphatase_N"/>
</dbReference>
<gene>
    <name evidence="2" type="ORF">E1269_16515</name>
</gene>
<evidence type="ECO:0000259" key="1">
    <source>
        <dbReference type="SMART" id="SM00481"/>
    </source>
</evidence>
<dbReference type="InterPro" id="IPR052018">
    <property type="entry name" value="PHP_domain"/>
</dbReference>
<dbReference type="Gene3D" id="1.10.150.650">
    <property type="match status" value="1"/>
</dbReference>
<dbReference type="InterPro" id="IPR004013">
    <property type="entry name" value="PHP_dom"/>
</dbReference>
<dbReference type="Pfam" id="PF02811">
    <property type="entry name" value="PHP"/>
    <property type="match status" value="1"/>
</dbReference>
<accession>A0A4R5DAG3</accession>
<dbReference type="PANTHER" id="PTHR42924:SF3">
    <property type="entry name" value="POLYMERASE_HISTIDINOL PHOSPHATASE N-TERMINAL DOMAIN-CONTAINING PROTEIN"/>
    <property type="match status" value="1"/>
</dbReference>
<organism evidence="2 3">
    <name type="scientific">Jiangella asiatica</name>
    <dbReference type="NCBI Taxonomy" id="2530372"/>
    <lineage>
        <taxon>Bacteria</taxon>
        <taxon>Bacillati</taxon>
        <taxon>Actinomycetota</taxon>
        <taxon>Actinomycetes</taxon>
        <taxon>Jiangellales</taxon>
        <taxon>Jiangellaceae</taxon>
        <taxon>Jiangella</taxon>
    </lineage>
</organism>
<dbReference type="OrthoDB" id="9804333at2"/>
<proteinExistence type="predicted"/>
<protein>
    <submittedName>
        <fullName evidence="2">PHP domain-containing protein</fullName>
    </submittedName>
</protein>
<dbReference type="CDD" id="cd07438">
    <property type="entry name" value="PHP_HisPPase_AMP"/>
    <property type="match status" value="1"/>
</dbReference>
<dbReference type="SMART" id="SM00481">
    <property type="entry name" value="POLIIIAc"/>
    <property type="match status" value="1"/>
</dbReference>
<dbReference type="RefSeq" id="WP_131896434.1">
    <property type="nucleotide sequence ID" value="NZ_SMKZ01000022.1"/>
</dbReference>
<evidence type="ECO:0000313" key="2">
    <source>
        <dbReference type="EMBL" id="TDE08771.1"/>
    </source>
</evidence>
<dbReference type="EMBL" id="SMKZ01000022">
    <property type="protein sequence ID" value="TDE08771.1"/>
    <property type="molecule type" value="Genomic_DNA"/>
</dbReference>
<dbReference type="Proteomes" id="UP000294739">
    <property type="component" value="Unassembled WGS sequence"/>
</dbReference>
<dbReference type="GO" id="GO:0035312">
    <property type="term" value="F:5'-3' DNA exonuclease activity"/>
    <property type="evidence" value="ECO:0007669"/>
    <property type="project" value="TreeGrafter"/>
</dbReference>
<dbReference type="PANTHER" id="PTHR42924">
    <property type="entry name" value="EXONUCLEASE"/>
    <property type="match status" value="1"/>
</dbReference>
<keyword evidence="3" id="KW-1185">Reference proteome</keyword>
<dbReference type="InParanoid" id="A0A4R5DAG3"/>
<name>A0A4R5DAG3_9ACTN</name>
<comment type="caution">
    <text evidence="2">The sequence shown here is derived from an EMBL/GenBank/DDBJ whole genome shotgun (WGS) entry which is preliminary data.</text>
</comment>
<dbReference type="AlphaFoldDB" id="A0A4R5DAG3"/>
<reference evidence="2 3" key="1">
    <citation type="submission" date="2019-03" db="EMBL/GenBank/DDBJ databases">
        <title>Draft genome sequences of novel Actinobacteria.</title>
        <authorList>
            <person name="Sahin N."/>
            <person name="Ay H."/>
            <person name="Saygin H."/>
        </authorList>
    </citation>
    <scope>NUCLEOTIDE SEQUENCE [LARGE SCALE GENOMIC DNA]</scope>
    <source>
        <strain evidence="2 3">5K138</strain>
    </source>
</reference>
<evidence type="ECO:0000313" key="3">
    <source>
        <dbReference type="Proteomes" id="UP000294739"/>
    </source>
</evidence>
<dbReference type="SUPFAM" id="SSF89550">
    <property type="entry name" value="PHP domain-like"/>
    <property type="match status" value="1"/>
</dbReference>
<feature type="domain" description="Polymerase/histidinol phosphatase N-terminal" evidence="1">
    <location>
        <begin position="3"/>
        <end position="68"/>
    </location>
</feature>
<dbReference type="GO" id="GO:0004534">
    <property type="term" value="F:5'-3' RNA exonuclease activity"/>
    <property type="evidence" value="ECO:0007669"/>
    <property type="project" value="TreeGrafter"/>
</dbReference>
<dbReference type="Gene3D" id="3.20.20.140">
    <property type="entry name" value="Metal-dependent hydrolases"/>
    <property type="match status" value="1"/>
</dbReference>
<sequence>MRIDLHTHSSVSDGTDRPDELICLAKAAGLDVVALTDHDTFDGWAAAISAGEDSGVEVVPGVEISTELRGHGVHLLGYFVDPANRALADELARVRGDRRTRLARIAAALTTAGLPLDVADILAGSPDAATVGRPHVADAMIAKGYVRDREEAFAWWLSAGRPGYASKYAPPVDEAIDLVHAAGGVCVLAHPWGRAGARRALGPSSIERLGELGLDGIEVDHQDHDPAARRALRRIAGEVGLVVTGSSDYHGTGKADHELGVNTTAPAEWEQLRSLAKG</sequence>